<organism evidence="2 3">
    <name type="scientific">Clostridium botulinum</name>
    <dbReference type="NCBI Taxonomy" id="1491"/>
    <lineage>
        <taxon>Bacteria</taxon>
        <taxon>Bacillati</taxon>
        <taxon>Bacillota</taxon>
        <taxon>Clostridia</taxon>
        <taxon>Eubacteriales</taxon>
        <taxon>Clostridiaceae</taxon>
        <taxon>Clostridium</taxon>
    </lineage>
</organism>
<evidence type="ECO:0000313" key="3">
    <source>
        <dbReference type="Proteomes" id="UP000480039"/>
    </source>
</evidence>
<dbReference type="Proteomes" id="UP000480039">
    <property type="component" value="Unassembled WGS sequence"/>
</dbReference>
<feature type="coiled-coil region" evidence="1">
    <location>
        <begin position="29"/>
        <end position="59"/>
    </location>
</feature>
<gene>
    <name evidence="2" type="ORF">FC871_13605</name>
</gene>
<sequence>MKKLKNSVLDLIELLNDNEKGEIYLKLDKTLWQKTRGELEQEIRDLKEVREQENIVNKQKCYGHYCK</sequence>
<dbReference type="EMBL" id="SWQE01000007">
    <property type="protein sequence ID" value="NFJ09489.1"/>
    <property type="molecule type" value="Genomic_DNA"/>
</dbReference>
<evidence type="ECO:0000313" key="2">
    <source>
        <dbReference type="EMBL" id="NFJ09489.1"/>
    </source>
</evidence>
<proteinExistence type="predicted"/>
<dbReference type="RefSeq" id="WP_012300989.1">
    <property type="nucleotide sequence ID" value="NZ_MWIV01000007.1"/>
</dbReference>
<keyword evidence="1" id="KW-0175">Coiled coil</keyword>
<accession>A0A846J6F3</accession>
<comment type="caution">
    <text evidence="2">The sequence shown here is derived from an EMBL/GenBank/DDBJ whole genome shotgun (WGS) entry which is preliminary data.</text>
</comment>
<protein>
    <submittedName>
        <fullName evidence="2">Uncharacterized protein</fullName>
    </submittedName>
</protein>
<evidence type="ECO:0000256" key="1">
    <source>
        <dbReference type="SAM" id="Coils"/>
    </source>
</evidence>
<reference evidence="2 3" key="1">
    <citation type="submission" date="2019-04" db="EMBL/GenBank/DDBJ databases">
        <title>Genome sequencing of Clostridium botulinum Groups I-IV and Clostridium butyricum.</title>
        <authorList>
            <person name="Brunt J."/>
            <person name="Van Vliet A.H.M."/>
            <person name="Stringer S.C."/>
            <person name="Carter A.T."/>
            <person name="Peck M.W."/>
        </authorList>
    </citation>
    <scope>NUCLEOTIDE SEQUENCE [LARGE SCALE GENOMIC DNA]</scope>
    <source>
        <strain evidence="2 3">Colworth BL30</strain>
    </source>
</reference>
<name>A0A846J6F3_CLOBO</name>
<dbReference type="AlphaFoldDB" id="A0A846J6F3"/>